<protein>
    <submittedName>
        <fullName evidence="1">Uncharacterized protein</fullName>
    </submittedName>
</protein>
<dbReference type="AlphaFoldDB" id="A0AAV4VGY2"/>
<evidence type="ECO:0000313" key="1">
    <source>
        <dbReference type="EMBL" id="GIY69121.1"/>
    </source>
</evidence>
<keyword evidence="2" id="KW-1185">Reference proteome</keyword>
<organism evidence="1 2">
    <name type="scientific">Caerostris darwini</name>
    <dbReference type="NCBI Taxonomy" id="1538125"/>
    <lineage>
        <taxon>Eukaryota</taxon>
        <taxon>Metazoa</taxon>
        <taxon>Ecdysozoa</taxon>
        <taxon>Arthropoda</taxon>
        <taxon>Chelicerata</taxon>
        <taxon>Arachnida</taxon>
        <taxon>Araneae</taxon>
        <taxon>Araneomorphae</taxon>
        <taxon>Entelegynae</taxon>
        <taxon>Araneoidea</taxon>
        <taxon>Araneidae</taxon>
        <taxon>Caerostris</taxon>
    </lineage>
</organism>
<dbReference type="EMBL" id="BPLQ01013007">
    <property type="protein sequence ID" value="GIY69121.1"/>
    <property type="molecule type" value="Genomic_DNA"/>
</dbReference>
<proteinExistence type="predicted"/>
<evidence type="ECO:0000313" key="2">
    <source>
        <dbReference type="Proteomes" id="UP001054837"/>
    </source>
</evidence>
<gene>
    <name evidence="1" type="ORF">CDAR_586031</name>
</gene>
<sequence length="175" mass="21017">MDFSFLKKHTRETQLQAAKFKDGAIFGLIKEYKQRIYTHNYNFGVKSAVKLHKGYCNCYDPSKSDHFLFSHWLKSQFSLSLHPCYDPSELGHLLFNRWQKSRYCYFVILMCQCKDIKDLLPYVSFPWPTYFTTIIENHQLVTPRPTKVQKMANLIMIVKYKHIEPTRFQNHFKKF</sequence>
<comment type="caution">
    <text evidence="1">The sequence shown here is derived from an EMBL/GenBank/DDBJ whole genome shotgun (WGS) entry which is preliminary data.</text>
</comment>
<reference evidence="1 2" key="1">
    <citation type="submission" date="2021-06" db="EMBL/GenBank/DDBJ databases">
        <title>Caerostris darwini draft genome.</title>
        <authorList>
            <person name="Kono N."/>
            <person name="Arakawa K."/>
        </authorList>
    </citation>
    <scope>NUCLEOTIDE SEQUENCE [LARGE SCALE GENOMIC DNA]</scope>
</reference>
<accession>A0AAV4VGY2</accession>
<dbReference type="Proteomes" id="UP001054837">
    <property type="component" value="Unassembled WGS sequence"/>
</dbReference>
<name>A0AAV4VGY2_9ARAC</name>